<gene>
    <name evidence="2" type="ORF">GCM10011487_30890</name>
</gene>
<feature type="domain" description="N-acetyltransferase" evidence="1">
    <location>
        <begin position="101"/>
        <end position="228"/>
    </location>
</feature>
<dbReference type="GO" id="GO:0016747">
    <property type="term" value="F:acyltransferase activity, transferring groups other than amino-acyl groups"/>
    <property type="evidence" value="ECO:0007669"/>
    <property type="project" value="InterPro"/>
</dbReference>
<protein>
    <submittedName>
        <fullName evidence="2">GNAT family N-acetyltransferase</fullName>
    </submittedName>
</protein>
<name>A0A829YCU4_9GAMM</name>
<keyword evidence="2" id="KW-0808">Transferase</keyword>
<evidence type="ECO:0000313" key="3">
    <source>
        <dbReference type="Proteomes" id="UP000445000"/>
    </source>
</evidence>
<dbReference type="InterPro" id="IPR016181">
    <property type="entry name" value="Acyl_CoA_acyltransferase"/>
</dbReference>
<dbReference type="EMBL" id="BLJN01000003">
    <property type="protein sequence ID" value="GFE81089.1"/>
    <property type="molecule type" value="Genomic_DNA"/>
</dbReference>
<evidence type="ECO:0000313" key="2">
    <source>
        <dbReference type="EMBL" id="GFE81089.1"/>
    </source>
</evidence>
<keyword evidence="3" id="KW-1185">Reference proteome</keyword>
<dbReference type="Pfam" id="PF08445">
    <property type="entry name" value="FR47"/>
    <property type="match status" value="1"/>
</dbReference>
<comment type="caution">
    <text evidence="2">The sequence shown here is derived from an EMBL/GenBank/DDBJ whole genome shotgun (WGS) entry which is preliminary data.</text>
</comment>
<dbReference type="SUPFAM" id="SSF55729">
    <property type="entry name" value="Acyl-CoA N-acyltransferases (Nat)"/>
    <property type="match status" value="1"/>
</dbReference>
<dbReference type="RefSeq" id="WP_202626767.1">
    <property type="nucleotide sequence ID" value="NZ_BLJN01000003.1"/>
</dbReference>
<dbReference type="CDD" id="cd04301">
    <property type="entry name" value="NAT_SF"/>
    <property type="match status" value="1"/>
</dbReference>
<reference evidence="3" key="1">
    <citation type="submission" date="2020-01" db="EMBL/GenBank/DDBJ databases">
        <title>'Steroidobacter agaridevorans' sp. nov., agar-degrading bacteria isolated from rhizosphere soils.</title>
        <authorList>
            <person name="Ikenaga M."/>
            <person name="Kataoka M."/>
            <person name="Murouchi A."/>
            <person name="Katsuragi S."/>
            <person name="Sakai M."/>
        </authorList>
    </citation>
    <scope>NUCLEOTIDE SEQUENCE [LARGE SCALE GENOMIC DNA]</scope>
    <source>
        <strain evidence="3">YU21-B</strain>
    </source>
</reference>
<accession>A0A829YCU4</accession>
<dbReference type="Gene3D" id="3.40.630.30">
    <property type="match status" value="1"/>
</dbReference>
<dbReference type="AlphaFoldDB" id="A0A829YCU4"/>
<organism evidence="2 3">
    <name type="scientific">Steroidobacter agaridevorans</name>
    <dbReference type="NCBI Taxonomy" id="2695856"/>
    <lineage>
        <taxon>Bacteria</taxon>
        <taxon>Pseudomonadati</taxon>
        <taxon>Pseudomonadota</taxon>
        <taxon>Gammaproteobacteria</taxon>
        <taxon>Steroidobacterales</taxon>
        <taxon>Steroidobacteraceae</taxon>
        <taxon>Steroidobacter</taxon>
    </lineage>
</organism>
<dbReference type="InterPro" id="IPR000182">
    <property type="entry name" value="GNAT_dom"/>
</dbReference>
<evidence type="ECO:0000259" key="1">
    <source>
        <dbReference type="PROSITE" id="PS51186"/>
    </source>
</evidence>
<dbReference type="InterPro" id="IPR013653">
    <property type="entry name" value="GCN5-like_dom"/>
</dbReference>
<dbReference type="Proteomes" id="UP000445000">
    <property type="component" value="Unassembled WGS sequence"/>
</dbReference>
<sequence>MTTLAEMNNPIWSALTSAQAHFAIGGPIAKRYPAEVAPFIAVPEPTAAAADALAELVSPGEIVNIVSVTPKLDKGWELLATGNIVQMVWRDDVPSPDEDATGITPLTDVDTPDMLGLTALVFPGYFRRRTPEMGEYFGIRQEGQFAAMAGERMKLHGYEEISAVCTHPDFTGRGLAARLINLLVAKQLKRGIVPFLHVNEANARARALYARLGFADRALLPLWLLKRV</sequence>
<proteinExistence type="predicted"/>
<dbReference type="PROSITE" id="PS51186">
    <property type="entry name" value="GNAT"/>
    <property type="match status" value="1"/>
</dbReference>